<proteinExistence type="predicted"/>
<dbReference type="InterPro" id="IPR007165">
    <property type="entry name" value="Phage_holin_4_2"/>
</dbReference>
<keyword evidence="1" id="KW-0812">Transmembrane</keyword>
<dbReference type="PANTHER" id="PTHR37309:SF1">
    <property type="entry name" value="SLR0284 PROTEIN"/>
    <property type="match status" value="1"/>
</dbReference>
<reference evidence="2 3" key="1">
    <citation type="submission" date="2018-05" db="EMBL/GenBank/DDBJ databases">
        <authorList>
            <person name="Lanie J.A."/>
            <person name="Ng W.-L."/>
            <person name="Kazmierczak K.M."/>
            <person name="Andrzejewski T.M."/>
            <person name="Davidsen T.M."/>
            <person name="Wayne K.J."/>
            <person name="Tettelin H."/>
            <person name="Glass J.I."/>
            <person name="Rusch D."/>
            <person name="Podicherti R."/>
            <person name="Tsui H.-C.T."/>
            <person name="Winkler M.E."/>
        </authorList>
    </citation>
    <scope>NUCLEOTIDE SEQUENCE [LARGE SCALE GENOMIC DNA]</scope>
    <source>
        <strain evidence="2 3">BUT-10</strain>
    </source>
</reference>
<evidence type="ECO:0000313" key="3">
    <source>
        <dbReference type="Proteomes" id="UP000249524"/>
    </source>
</evidence>
<dbReference type="Pfam" id="PF04020">
    <property type="entry name" value="Phage_holin_4_2"/>
    <property type="match status" value="1"/>
</dbReference>
<comment type="caution">
    <text evidence="2">The sequence shown here is derived from an EMBL/GenBank/DDBJ whole genome shotgun (WGS) entry which is preliminary data.</text>
</comment>
<dbReference type="OrthoDB" id="7205479at2"/>
<organism evidence="2 3">
    <name type="scientific">Phenylobacterium kunshanense</name>
    <dbReference type="NCBI Taxonomy" id="1445034"/>
    <lineage>
        <taxon>Bacteria</taxon>
        <taxon>Pseudomonadati</taxon>
        <taxon>Pseudomonadota</taxon>
        <taxon>Alphaproteobacteria</taxon>
        <taxon>Caulobacterales</taxon>
        <taxon>Caulobacteraceae</taxon>
        <taxon>Phenylobacterium</taxon>
    </lineage>
</organism>
<keyword evidence="1" id="KW-1133">Transmembrane helix</keyword>
<keyword evidence="3" id="KW-1185">Reference proteome</keyword>
<feature type="transmembrane region" description="Helical" evidence="1">
    <location>
        <begin position="89"/>
        <end position="111"/>
    </location>
</feature>
<keyword evidence="1" id="KW-0472">Membrane</keyword>
<name>A0A328B8V0_9CAUL</name>
<feature type="transmembrane region" description="Helical" evidence="1">
    <location>
        <begin position="59"/>
        <end position="83"/>
    </location>
</feature>
<dbReference type="RefSeq" id="WP_111278557.1">
    <property type="nucleotide sequence ID" value="NZ_QFYS01000013.1"/>
</dbReference>
<dbReference type="EMBL" id="QFYS01000013">
    <property type="protein sequence ID" value="RAK62174.1"/>
    <property type="molecule type" value="Genomic_DNA"/>
</dbReference>
<protein>
    <submittedName>
        <fullName evidence="2">Phage holin family protein</fullName>
    </submittedName>
</protein>
<dbReference type="AlphaFoldDB" id="A0A328B8V0"/>
<dbReference type="PANTHER" id="PTHR37309">
    <property type="entry name" value="SLR0284 PROTEIN"/>
    <property type="match status" value="1"/>
</dbReference>
<dbReference type="Proteomes" id="UP000249524">
    <property type="component" value="Unassembled WGS sequence"/>
</dbReference>
<gene>
    <name evidence="2" type="ORF">DJ019_19705</name>
</gene>
<feature type="transmembrane region" description="Helical" evidence="1">
    <location>
        <begin position="30"/>
        <end position="47"/>
    </location>
</feature>
<sequence>MAKFLIRAVFAALGLWVASAIVPGVRVDDTGTLILAAVLLGLVNAFVRPVVTILTLPITILTLGLFLLVVNAGMIGLVALMLGGFHVNGLLAGILAAIVTGIASWIGGMVIRDDRK</sequence>
<evidence type="ECO:0000256" key="1">
    <source>
        <dbReference type="SAM" id="Phobius"/>
    </source>
</evidence>
<accession>A0A328B8V0</accession>
<evidence type="ECO:0000313" key="2">
    <source>
        <dbReference type="EMBL" id="RAK62174.1"/>
    </source>
</evidence>